<dbReference type="EMBL" id="VUJU01002794">
    <property type="protein sequence ID" value="KAF0760078.1"/>
    <property type="molecule type" value="Genomic_DNA"/>
</dbReference>
<proteinExistence type="predicted"/>
<evidence type="ECO:0000313" key="1">
    <source>
        <dbReference type="EMBL" id="KAF0760078.1"/>
    </source>
</evidence>
<dbReference type="AlphaFoldDB" id="A0A6G0YRE8"/>
<gene>
    <name evidence="1" type="ORF">FWK35_00035407</name>
</gene>
<organism evidence="1 2">
    <name type="scientific">Aphis craccivora</name>
    <name type="common">Cowpea aphid</name>
    <dbReference type="NCBI Taxonomy" id="307492"/>
    <lineage>
        <taxon>Eukaryota</taxon>
        <taxon>Metazoa</taxon>
        <taxon>Ecdysozoa</taxon>
        <taxon>Arthropoda</taxon>
        <taxon>Hexapoda</taxon>
        <taxon>Insecta</taxon>
        <taxon>Pterygota</taxon>
        <taxon>Neoptera</taxon>
        <taxon>Paraneoptera</taxon>
        <taxon>Hemiptera</taxon>
        <taxon>Sternorrhyncha</taxon>
        <taxon>Aphidomorpha</taxon>
        <taxon>Aphidoidea</taxon>
        <taxon>Aphididae</taxon>
        <taxon>Aphidini</taxon>
        <taxon>Aphis</taxon>
        <taxon>Aphis</taxon>
    </lineage>
</organism>
<keyword evidence="2" id="KW-1185">Reference proteome</keyword>
<name>A0A6G0YRE8_APHCR</name>
<protein>
    <submittedName>
        <fullName evidence="1">Uncharacterized protein</fullName>
    </submittedName>
</protein>
<dbReference type="Proteomes" id="UP000478052">
    <property type="component" value="Unassembled WGS sequence"/>
</dbReference>
<evidence type="ECO:0000313" key="2">
    <source>
        <dbReference type="Proteomes" id="UP000478052"/>
    </source>
</evidence>
<comment type="caution">
    <text evidence="1">The sequence shown here is derived from an EMBL/GenBank/DDBJ whole genome shotgun (WGS) entry which is preliminary data.</text>
</comment>
<accession>A0A6G0YRE8</accession>
<reference evidence="1 2" key="1">
    <citation type="submission" date="2019-08" db="EMBL/GenBank/DDBJ databases">
        <title>Whole genome of Aphis craccivora.</title>
        <authorList>
            <person name="Voronova N.V."/>
            <person name="Shulinski R.S."/>
            <person name="Bandarenka Y.V."/>
            <person name="Zhorov D.G."/>
            <person name="Warner D."/>
        </authorList>
    </citation>
    <scope>NUCLEOTIDE SEQUENCE [LARGE SCALE GENOMIC DNA]</scope>
    <source>
        <strain evidence="1">180601</strain>
        <tissue evidence="1">Whole Body</tissue>
    </source>
</reference>
<sequence>MLQFQTLGGGFRWKSEYPWCVIRYRGNKLTFSNSFQKNRENQKKMMENGNFYTKPVFDQIG</sequence>